<dbReference type="InterPro" id="IPR000866">
    <property type="entry name" value="AhpC/TSA"/>
</dbReference>
<proteinExistence type="predicted"/>
<name>A0ABM7X569_9BACT</name>
<evidence type="ECO:0000313" key="3">
    <source>
        <dbReference type="Proteomes" id="UP001162734"/>
    </source>
</evidence>
<dbReference type="Pfam" id="PF00578">
    <property type="entry name" value="AhpC-TSA"/>
    <property type="match status" value="1"/>
</dbReference>
<protein>
    <recommendedName>
        <fullName evidence="1">Alkyl hydroperoxide reductase subunit C/ Thiol specific antioxidant domain-containing protein</fullName>
    </recommendedName>
</protein>
<evidence type="ECO:0000313" key="2">
    <source>
        <dbReference type="EMBL" id="BDG06955.1"/>
    </source>
</evidence>
<dbReference type="Gene3D" id="3.40.30.10">
    <property type="entry name" value="Glutaredoxin"/>
    <property type="match status" value="1"/>
</dbReference>
<keyword evidence="3" id="KW-1185">Reference proteome</keyword>
<organism evidence="2 3">
    <name type="scientific">Anaeromyxobacter paludicola</name>
    <dbReference type="NCBI Taxonomy" id="2918171"/>
    <lineage>
        <taxon>Bacteria</taxon>
        <taxon>Pseudomonadati</taxon>
        <taxon>Myxococcota</taxon>
        <taxon>Myxococcia</taxon>
        <taxon>Myxococcales</taxon>
        <taxon>Cystobacterineae</taxon>
        <taxon>Anaeromyxobacteraceae</taxon>
        <taxon>Anaeromyxobacter</taxon>
    </lineage>
</organism>
<dbReference type="EMBL" id="AP025592">
    <property type="protein sequence ID" value="BDG06955.1"/>
    <property type="molecule type" value="Genomic_DNA"/>
</dbReference>
<dbReference type="Proteomes" id="UP001162734">
    <property type="component" value="Chromosome"/>
</dbReference>
<reference evidence="3" key="1">
    <citation type="journal article" date="2022" name="Int. J. Syst. Evol. Microbiol.">
        <title>Anaeromyxobacter oryzae sp. nov., Anaeromyxobacter diazotrophicus sp. nov. and Anaeromyxobacter paludicola sp. nov., isolated from paddy soils.</title>
        <authorList>
            <person name="Itoh H."/>
            <person name="Xu Z."/>
            <person name="Mise K."/>
            <person name="Masuda Y."/>
            <person name="Ushijima N."/>
            <person name="Hayakawa C."/>
            <person name="Shiratori Y."/>
            <person name="Senoo K."/>
        </authorList>
    </citation>
    <scope>NUCLEOTIDE SEQUENCE [LARGE SCALE GENOMIC DNA]</scope>
    <source>
        <strain evidence="3">Red630</strain>
    </source>
</reference>
<sequence length="59" mass="6247">MANKPVYKLEVGDEAPDFELPATGDTAGKGGAKKPVRLSDYRGKKNVVLAFIPAAFTPV</sequence>
<feature type="domain" description="Alkyl hydroperoxide reductase subunit C/ Thiol specific antioxidant" evidence="1">
    <location>
        <begin position="11"/>
        <end position="59"/>
    </location>
</feature>
<accession>A0ABM7X569</accession>
<dbReference type="SUPFAM" id="SSF52833">
    <property type="entry name" value="Thioredoxin-like"/>
    <property type="match status" value="1"/>
</dbReference>
<dbReference type="InterPro" id="IPR036249">
    <property type="entry name" value="Thioredoxin-like_sf"/>
</dbReference>
<evidence type="ECO:0000259" key="1">
    <source>
        <dbReference type="Pfam" id="PF00578"/>
    </source>
</evidence>
<gene>
    <name evidence="2" type="ORF">AMPC_00680</name>
</gene>